<dbReference type="Proteomes" id="UP000001555">
    <property type="component" value="Unassembled WGS sequence"/>
</dbReference>
<evidence type="ECO:0000313" key="2">
    <source>
        <dbReference type="EnsemblMetazoa" id="ISCW003534-PA"/>
    </source>
</evidence>
<dbReference type="InParanoid" id="B7PH48"/>
<dbReference type="HOGENOM" id="CLU_2624727_0_0_1"/>
<sequence>MTKATTERIWSGRPNPKCVVVCCSDRRRKQLVSQVYSFIKACSHVRHSTTWALSVSAGGSADLADALLISSAISQCWK</sequence>
<protein>
    <submittedName>
        <fullName evidence="1 2">Uncharacterized protein</fullName>
    </submittedName>
</protein>
<dbReference type="VEuPathDB" id="VectorBase:ISCW003534"/>
<proteinExistence type="predicted"/>
<organism>
    <name type="scientific">Ixodes scapularis</name>
    <name type="common">Black-legged tick</name>
    <name type="synonym">Deer tick</name>
    <dbReference type="NCBI Taxonomy" id="6945"/>
    <lineage>
        <taxon>Eukaryota</taxon>
        <taxon>Metazoa</taxon>
        <taxon>Ecdysozoa</taxon>
        <taxon>Arthropoda</taxon>
        <taxon>Chelicerata</taxon>
        <taxon>Arachnida</taxon>
        <taxon>Acari</taxon>
        <taxon>Parasitiformes</taxon>
        <taxon>Ixodida</taxon>
        <taxon>Ixodoidea</taxon>
        <taxon>Ixodidae</taxon>
        <taxon>Ixodinae</taxon>
        <taxon>Ixodes</taxon>
    </lineage>
</organism>
<reference evidence="2" key="2">
    <citation type="submission" date="2020-05" db="UniProtKB">
        <authorList>
            <consortium name="EnsemblMetazoa"/>
        </authorList>
    </citation>
    <scope>IDENTIFICATION</scope>
    <source>
        <strain evidence="2">wikel</strain>
    </source>
</reference>
<dbReference type="EMBL" id="ABJB010094986">
    <property type="status" value="NOT_ANNOTATED_CDS"/>
    <property type="molecule type" value="Genomic_DNA"/>
</dbReference>
<evidence type="ECO:0000313" key="3">
    <source>
        <dbReference type="Proteomes" id="UP000001555"/>
    </source>
</evidence>
<dbReference type="AlphaFoldDB" id="B7PH48"/>
<dbReference type="EMBL" id="DS711115">
    <property type="protein sequence ID" value="EEC05920.1"/>
    <property type="molecule type" value="Genomic_DNA"/>
</dbReference>
<accession>B7PH48</accession>
<reference evidence="1 3" key="1">
    <citation type="submission" date="2008-03" db="EMBL/GenBank/DDBJ databases">
        <title>Annotation of Ixodes scapularis.</title>
        <authorList>
            <consortium name="Ixodes scapularis Genome Project Consortium"/>
            <person name="Caler E."/>
            <person name="Hannick L.I."/>
            <person name="Bidwell S."/>
            <person name="Joardar V."/>
            <person name="Thiagarajan M."/>
            <person name="Amedeo P."/>
            <person name="Galinsky K.J."/>
            <person name="Schobel S."/>
            <person name="Inman J."/>
            <person name="Hostetler J."/>
            <person name="Miller J."/>
            <person name="Hammond M."/>
            <person name="Megy K."/>
            <person name="Lawson D."/>
            <person name="Kodira C."/>
            <person name="Sutton G."/>
            <person name="Meyer J."/>
            <person name="Hill C.A."/>
            <person name="Birren B."/>
            <person name="Nene V."/>
            <person name="Collins F."/>
            <person name="Alarcon-Chaidez F."/>
            <person name="Wikel S."/>
            <person name="Strausberg R."/>
        </authorList>
    </citation>
    <scope>NUCLEOTIDE SEQUENCE [LARGE SCALE GENOMIC DNA]</scope>
    <source>
        <strain evidence="3">Wikel</strain>
        <strain evidence="1">Wikel colony</strain>
    </source>
</reference>
<dbReference type="VEuPathDB" id="VectorBase:ISCI003534"/>
<gene>
    <name evidence="1" type="ORF">IscW_ISCW003534</name>
</gene>
<name>B7PH48_IXOSC</name>
<keyword evidence="3" id="KW-1185">Reference proteome</keyword>
<evidence type="ECO:0000313" key="1">
    <source>
        <dbReference type="EMBL" id="EEC05920.1"/>
    </source>
</evidence>
<dbReference type="PaxDb" id="6945-B7PH48"/>
<dbReference type="EnsemblMetazoa" id="ISCW003534-RA">
    <property type="protein sequence ID" value="ISCW003534-PA"/>
    <property type="gene ID" value="ISCW003534"/>
</dbReference>